<organism evidence="1 3">
    <name type="scientific">Durusdinium trenchii</name>
    <dbReference type="NCBI Taxonomy" id="1381693"/>
    <lineage>
        <taxon>Eukaryota</taxon>
        <taxon>Sar</taxon>
        <taxon>Alveolata</taxon>
        <taxon>Dinophyceae</taxon>
        <taxon>Suessiales</taxon>
        <taxon>Symbiodiniaceae</taxon>
        <taxon>Durusdinium</taxon>
    </lineage>
</organism>
<evidence type="ECO:0000313" key="1">
    <source>
        <dbReference type="EMBL" id="CAK8998762.1"/>
    </source>
</evidence>
<name>A0ABP0I9U0_9DINO</name>
<keyword evidence="3" id="KW-1185">Reference proteome</keyword>
<accession>A0ABP0I9U0</accession>
<dbReference type="SUPFAM" id="SSF161266">
    <property type="entry name" value="Gam-like"/>
    <property type="match status" value="1"/>
</dbReference>
<evidence type="ECO:0000313" key="3">
    <source>
        <dbReference type="Proteomes" id="UP001642464"/>
    </source>
</evidence>
<dbReference type="InterPro" id="IPR009951">
    <property type="entry name" value="Host-nuc_inhib_Gam"/>
</dbReference>
<gene>
    <name evidence="2" type="ORF">SCF082_LOCUS50373</name>
    <name evidence="1" type="ORF">SCF082_LOCUS5768</name>
</gene>
<dbReference type="Proteomes" id="UP001642464">
    <property type="component" value="Unassembled WGS sequence"/>
</dbReference>
<evidence type="ECO:0000313" key="2">
    <source>
        <dbReference type="EMBL" id="CAK9108298.1"/>
    </source>
</evidence>
<sequence length="286" mass="33202">MPTPDLSILQRSLQSDEDVEAALHVLAWLAARQKSLAAACELKIAEARRQLSEATRVEIEGETFTFDDARKSLEQSICRFADAQRDRLFTKKKKTVRFRFGEIRLRKRSARVALAAGETVETVLPRVQENPRYVRTKQELDLVAIRTERQKELITDEQLAQWGLQYDAGSDELSAEMHHLTRTQQEQAKWLRSHSQRIAAHDRTLAQHDPFWTLIEREFAGDDPLLWKYLAMLALRENAGWPLHSIGKVFGHPKGHVTRCLRRIKQLMRERFDREELDVAAIDWVD</sequence>
<reference evidence="1 3" key="1">
    <citation type="submission" date="2024-02" db="EMBL/GenBank/DDBJ databases">
        <authorList>
            <person name="Chen Y."/>
            <person name="Shah S."/>
            <person name="Dougan E. K."/>
            <person name="Thang M."/>
            <person name="Chan C."/>
        </authorList>
    </citation>
    <scope>NUCLEOTIDE SEQUENCE [LARGE SCALE GENOMIC DNA]</scope>
</reference>
<dbReference type="EMBL" id="CAXAMM010043059">
    <property type="protein sequence ID" value="CAK9108298.1"/>
    <property type="molecule type" value="Genomic_DNA"/>
</dbReference>
<dbReference type="EMBL" id="CAXAMM010003145">
    <property type="protein sequence ID" value="CAK8998762.1"/>
    <property type="molecule type" value="Genomic_DNA"/>
</dbReference>
<comment type="caution">
    <text evidence="1">The sequence shown here is derived from an EMBL/GenBank/DDBJ whole genome shotgun (WGS) entry which is preliminary data.</text>
</comment>
<protein>
    <recommendedName>
        <fullName evidence="4">Sigma-70 family RNA polymerase sigma factor</fullName>
    </recommendedName>
</protein>
<evidence type="ECO:0008006" key="4">
    <source>
        <dbReference type="Google" id="ProtNLM"/>
    </source>
</evidence>
<proteinExistence type="predicted"/>
<dbReference type="Pfam" id="PF07352">
    <property type="entry name" value="Phage_Mu_Gam"/>
    <property type="match status" value="1"/>
</dbReference>